<organism evidence="2">
    <name type="scientific">termite gut metagenome</name>
    <dbReference type="NCBI Taxonomy" id="433724"/>
    <lineage>
        <taxon>unclassified sequences</taxon>
        <taxon>metagenomes</taxon>
        <taxon>organismal metagenomes</taxon>
    </lineage>
</organism>
<gene>
    <name evidence="2" type="ORF">EZS27_026205</name>
</gene>
<dbReference type="EMBL" id="SNRY01002565">
    <property type="protein sequence ID" value="KAA6324471.1"/>
    <property type="molecule type" value="Genomic_DNA"/>
</dbReference>
<evidence type="ECO:0000313" key="2">
    <source>
        <dbReference type="EMBL" id="KAA6324471.1"/>
    </source>
</evidence>
<proteinExistence type="predicted"/>
<feature type="domain" description="Transposase DDE" evidence="1">
    <location>
        <begin position="27"/>
        <end position="139"/>
    </location>
</feature>
<name>A0A5J4QUK4_9ZZZZ</name>
<evidence type="ECO:0000259" key="1">
    <source>
        <dbReference type="Pfam" id="PF13737"/>
    </source>
</evidence>
<dbReference type="PANTHER" id="PTHR34631">
    <property type="match status" value="1"/>
</dbReference>
<sequence>MSTSPPTQYKDNYKIRNRKEYNKSLCQRGSLTLWLEDSLLQEWESTSKKKKEVVEQTYSDSIIQCCLLQRINYRLKLRQSTGFIQGLFFLMGKNYFAVPDYSTLCRRQKSLPIEIKSRLESGEKLAIGIDSTGLKVYGEGEWKVRKPGWSKHRTWRKLHICIDLDTQEILSVELTGNDADDATVASKMLEGKTGNILRFHGDGAYDKFGLREVLGSGIEQIIPPPKNAVIQKAKGKKPLPDYLIQRNGAVEYINKHGSESWKKQNGYHRGSLNEVVMFRYKTILGGELDARTVENQKTEIKVKNFLKLNYPPPKEVAFRSIYGYATENSLNVKGKAGITLPPAKQVGF</sequence>
<dbReference type="PANTHER" id="PTHR34631:SF3">
    <property type="entry name" value="ISSOD12 TRANSPOSASE TNPA_ISSOD12"/>
    <property type="match status" value="1"/>
</dbReference>
<dbReference type="InterPro" id="IPR053520">
    <property type="entry name" value="Transposase_Tn903"/>
</dbReference>
<dbReference type="AlphaFoldDB" id="A0A5J4QUK4"/>
<dbReference type="NCBIfam" id="NF033579">
    <property type="entry name" value="transpos_IS5_2"/>
    <property type="match status" value="1"/>
</dbReference>
<comment type="caution">
    <text evidence="2">The sequence shown here is derived from an EMBL/GenBank/DDBJ whole genome shotgun (WGS) entry which is preliminary data.</text>
</comment>
<dbReference type="Pfam" id="PF13737">
    <property type="entry name" value="DDE_Tnp_1_5"/>
    <property type="match status" value="1"/>
</dbReference>
<accession>A0A5J4QUK4</accession>
<dbReference type="InterPro" id="IPR025668">
    <property type="entry name" value="Tnp_DDE_dom"/>
</dbReference>
<dbReference type="InterPro" id="IPR053172">
    <property type="entry name" value="Tn903_transposase"/>
</dbReference>
<protein>
    <recommendedName>
        <fullName evidence="1">Transposase DDE domain-containing protein</fullName>
    </recommendedName>
</protein>
<reference evidence="2" key="1">
    <citation type="submission" date="2019-03" db="EMBL/GenBank/DDBJ databases">
        <title>Single cell metagenomics reveals metabolic interactions within the superorganism composed of flagellate Streblomastix strix and complex community of Bacteroidetes bacteria on its surface.</title>
        <authorList>
            <person name="Treitli S.C."/>
            <person name="Kolisko M."/>
            <person name="Husnik F."/>
            <person name="Keeling P."/>
            <person name="Hampl V."/>
        </authorList>
    </citation>
    <scope>NUCLEOTIDE SEQUENCE</scope>
    <source>
        <strain evidence="2">STM</strain>
    </source>
</reference>